<dbReference type="Gene3D" id="3.30.710.10">
    <property type="entry name" value="Potassium Channel Kv1.1, Chain A"/>
    <property type="match status" value="2"/>
</dbReference>
<feature type="domain" description="BTB" evidence="1">
    <location>
        <begin position="349"/>
        <end position="421"/>
    </location>
</feature>
<organism evidence="2 3">
    <name type="scientific">Lactarius akahatsu</name>
    <dbReference type="NCBI Taxonomy" id="416441"/>
    <lineage>
        <taxon>Eukaryota</taxon>
        <taxon>Fungi</taxon>
        <taxon>Dikarya</taxon>
        <taxon>Basidiomycota</taxon>
        <taxon>Agaricomycotina</taxon>
        <taxon>Agaricomycetes</taxon>
        <taxon>Russulales</taxon>
        <taxon>Russulaceae</taxon>
        <taxon>Lactarius</taxon>
    </lineage>
</organism>
<dbReference type="Pfam" id="PF00651">
    <property type="entry name" value="BTB"/>
    <property type="match status" value="1"/>
</dbReference>
<proteinExistence type="predicted"/>
<evidence type="ECO:0000259" key="1">
    <source>
        <dbReference type="PROSITE" id="PS50097"/>
    </source>
</evidence>
<dbReference type="PROSITE" id="PS50097">
    <property type="entry name" value="BTB"/>
    <property type="match status" value="2"/>
</dbReference>
<feature type="domain" description="BTB" evidence="1">
    <location>
        <begin position="19"/>
        <end position="118"/>
    </location>
</feature>
<dbReference type="InterPro" id="IPR011333">
    <property type="entry name" value="SKP1/BTB/POZ_sf"/>
</dbReference>
<dbReference type="EMBL" id="JAKELL010000008">
    <property type="protein sequence ID" value="KAH8996746.1"/>
    <property type="molecule type" value="Genomic_DNA"/>
</dbReference>
<evidence type="ECO:0000313" key="2">
    <source>
        <dbReference type="EMBL" id="KAH8996746.1"/>
    </source>
</evidence>
<dbReference type="SMART" id="SM00225">
    <property type="entry name" value="BTB"/>
    <property type="match status" value="2"/>
</dbReference>
<comment type="caution">
    <text evidence="2">The sequence shown here is derived from an EMBL/GenBank/DDBJ whole genome shotgun (WGS) entry which is preliminary data.</text>
</comment>
<evidence type="ECO:0000313" key="3">
    <source>
        <dbReference type="Proteomes" id="UP001201163"/>
    </source>
</evidence>
<sequence length="648" mass="72484">MSLSRDYVNFGPPFDDSDADIVLRSGFTSALTPGSTDNHVVPTDFLVHKLFLIKASSVFKSLLSLGTETLDQQNAEVLGHGIKRDIQGNLPVLCIPEDRDTVHRILTAIYPVDIVYPETFETMTKTFAAAKKYGMPSVLTLFRIYCNRVAPVVTSENAFRAYVFASNEGLKDEALETALLTLSLPQTFETYGSNLCNASGPALRALWKHRGMVVQAIKRGVDMCLEEVGDLRDWKLHLPGDRNCCIVPAPRLLEQFVLFTKRIPQNFSTMNSSNFVSTMSGFKCVSCKRQQGLDNLRLFDCLERHVRGQIEQIHDELLSLFDGLGEDIDPQPSGGQSTNFGAPFDRRDSDVTIRSCDRVDFQVHKAILGIASAAFEDMFTAPGPSPHGQGQVKQVIDLTEDSKTLHHLLFMIYPMDPIVPDTLEDALSLLSACQKYQMDSTATRIRALMRARTPLLFTSESSFRAYGIARRYHLEEEALLSARLTLERLMTFEVCGEDLRFISGADLFRLYEYRKECTGVAKECVDEMTDDRPPPIPSIRCPGLVPIGRYDTEELQSVPRWWHGHFLRRIAFQPSPKIVTDRPAFERAIASHRTQSGCLVCLQPDETRIDNTICAAFEAKLSGVIEQVCFDCALGRTPELMCIAGPSQ</sequence>
<keyword evidence="3" id="KW-1185">Reference proteome</keyword>
<dbReference type="InterPro" id="IPR000210">
    <property type="entry name" value="BTB/POZ_dom"/>
</dbReference>
<name>A0AAD4QG81_9AGAM</name>
<accession>A0AAD4QG81</accession>
<protein>
    <recommendedName>
        <fullName evidence="1">BTB domain-containing protein</fullName>
    </recommendedName>
</protein>
<dbReference type="SUPFAM" id="SSF54695">
    <property type="entry name" value="POZ domain"/>
    <property type="match status" value="1"/>
</dbReference>
<dbReference type="AlphaFoldDB" id="A0AAD4QG81"/>
<dbReference type="Proteomes" id="UP001201163">
    <property type="component" value="Unassembled WGS sequence"/>
</dbReference>
<reference evidence="2" key="1">
    <citation type="submission" date="2022-01" db="EMBL/GenBank/DDBJ databases">
        <title>Comparative genomics reveals a dynamic genome evolution in the ectomycorrhizal milk-cap (Lactarius) mushrooms.</title>
        <authorList>
            <consortium name="DOE Joint Genome Institute"/>
            <person name="Lebreton A."/>
            <person name="Tang N."/>
            <person name="Kuo A."/>
            <person name="LaButti K."/>
            <person name="Drula E."/>
            <person name="Barry K."/>
            <person name="Clum A."/>
            <person name="Lipzen A."/>
            <person name="Mousain D."/>
            <person name="Ng V."/>
            <person name="Wang R."/>
            <person name="Wang X."/>
            <person name="Dai Y."/>
            <person name="Henrissat B."/>
            <person name="Grigoriev I.V."/>
            <person name="Guerin-Laguette A."/>
            <person name="Yu F."/>
            <person name="Martin F.M."/>
        </authorList>
    </citation>
    <scope>NUCLEOTIDE SEQUENCE</scope>
    <source>
        <strain evidence="2">QP</strain>
    </source>
</reference>
<dbReference type="CDD" id="cd18186">
    <property type="entry name" value="BTB_POZ_ZBTB_KLHL-like"/>
    <property type="match status" value="1"/>
</dbReference>
<gene>
    <name evidence="2" type="ORF">EDB92DRAFT_2083747</name>
</gene>